<dbReference type="AlphaFoldDB" id="A0A9D7SZH4"/>
<reference evidence="2 3" key="1">
    <citation type="submission" date="2020-10" db="EMBL/GenBank/DDBJ databases">
        <title>Connecting structure to function with the recovery of over 1000 high-quality activated sludge metagenome-assembled genomes encoding full-length rRNA genes using long-read sequencing.</title>
        <authorList>
            <person name="Singleton C.M."/>
            <person name="Petriglieri F."/>
            <person name="Kristensen J.M."/>
            <person name="Kirkegaard R.H."/>
            <person name="Michaelsen T.Y."/>
            <person name="Andersen M.H."/>
            <person name="Karst S.M."/>
            <person name="Dueholm M.S."/>
            <person name="Nielsen P.H."/>
            <person name="Albertsen M."/>
        </authorList>
    </citation>
    <scope>NUCLEOTIDE SEQUENCE [LARGE SCALE GENOMIC DNA]</scope>
    <source>
        <strain evidence="2">Ribe_18-Q3-R11-54_MAXAC.273</strain>
    </source>
</reference>
<evidence type="ECO:0000313" key="2">
    <source>
        <dbReference type="EMBL" id="MBK9985156.1"/>
    </source>
</evidence>
<feature type="transmembrane region" description="Helical" evidence="1">
    <location>
        <begin position="90"/>
        <end position="109"/>
    </location>
</feature>
<dbReference type="EMBL" id="JADKGY010000033">
    <property type="protein sequence ID" value="MBK9985156.1"/>
    <property type="molecule type" value="Genomic_DNA"/>
</dbReference>
<feature type="transmembrane region" description="Helical" evidence="1">
    <location>
        <begin position="202"/>
        <end position="220"/>
    </location>
</feature>
<evidence type="ECO:0000256" key="1">
    <source>
        <dbReference type="SAM" id="Phobius"/>
    </source>
</evidence>
<gene>
    <name evidence="2" type="ORF">IPP15_22825</name>
</gene>
<accession>A0A9D7SZH4</accession>
<evidence type="ECO:0000313" key="3">
    <source>
        <dbReference type="Proteomes" id="UP000808337"/>
    </source>
</evidence>
<keyword evidence="1" id="KW-0472">Membrane</keyword>
<feature type="transmembrane region" description="Helical" evidence="1">
    <location>
        <begin position="171"/>
        <end position="190"/>
    </location>
</feature>
<organism evidence="2 3">
    <name type="scientific">Candidatus Opimibacter skivensis</name>
    <dbReference type="NCBI Taxonomy" id="2982028"/>
    <lineage>
        <taxon>Bacteria</taxon>
        <taxon>Pseudomonadati</taxon>
        <taxon>Bacteroidota</taxon>
        <taxon>Saprospiria</taxon>
        <taxon>Saprospirales</taxon>
        <taxon>Saprospiraceae</taxon>
        <taxon>Candidatus Opimibacter</taxon>
    </lineage>
</organism>
<dbReference type="Proteomes" id="UP000808337">
    <property type="component" value="Unassembled WGS sequence"/>
</dbReference>
<keyword evidence="1" id="KW-0812">Transmembrane</keyword>
<proteinExistence type="predicted"/>
<name>A0A9D7SZH4_9BACT</name>
<feature type="transmembrane region" description="Helical" evidence="1">
    <location>
        <begin position="147"/>
        <end position="164"/>
    </location>
</feature>
<sequence length="248" mass="27908">MNNDFSKLISLGALVALGGYVLSGPVAFLLVNTISPQPAWVSPAVFAHHYSVIQDLPFYFGFFLLGGMLMLVAGHYLNYKEGNTMTKFHLLVSLGWTIVFCGLISFNYIGQTTFVHNLAVHYRPEYDSAIAMFSMSNPMSFCWANEMWGYAILGIATLLMAGYYRNKSNVIRGLLIANGVISMMSALWTIVDVSWVMSPFGLVAYFTWNVLMILMMILIYKHSKIVPVRNTNNHRQFSHIRQSMSNSL</sequence>
<feature type="transmembrane region" description="Helical" evidence="1">
    <location>
        <begin position="58"/>
        <end position="78"/>
    </location>
</feature>
<protein>
    <submittedName>
        <fullName evidence="2">Uncharacterized protein</fullName>
    </submittedName>
</protein>
<keyword evidence="1" id="KW-1133">Transmembrane helix</keyword>
<comment type="caution">
    <text evidence="2">The sequence shown here is derived from an EMBL/GenBank/DDBJ whole genome shotgun (WGS) entry which is preliminary data.</text>
</comment>